<dbReference type="Proteomes" id="UP001208017">
    <property type="component" value="Unassembled WGS sequence"/>
</dbReference>
<feature type="domain" description="NIPSNAP" evidence="1">
    <location>
        <begin position="3"/>
        <end position="103"/>
    </location>
</feature>
<dbReference type="Pfam" id="PF07978">
    <property type="entry name" value="NIPSNAP"/>
    <property type="match status" value="1"/>
</dbReference>
<dbReference type="Gene3D" id="3.30.70.100">
    <property type="match status" value="1"/>
</dbReference>
<reference evidence="2 3" key="1">
    <citation type="submission" date="2022-11" db="EMBL/GenBank/DDBJ databases">
        <title>Study of microbial diversity in lake waters.</title>
        <authorList>
            <person name="Zhang J."/>
        </authorList>
    </citation>
    <scope>NUCLEOTIDE SEQUENCE [LARGE SCALE GENOMIC DNA]</scope>
    <source>
        <strain evidence="2 3">DT12</strain>
    </source>
</reference>
<accession>A0ABT3WX25</accession>
<dbReference type="SUPFAM" id="SSF54909">
    <property type="entry name" value="Dimeric alpha+beta barrel"/>
    <property type="match status" value="1"/>
</dbReference>
<keyword evidence="3" id="KW-1185">Reference proteome</keyword>
<dbReference type="EMBL" id="JAPMLT010000002">
    <property type="protein sequence ID" value="MCX7569220.1"/>
    <property type="molecule type" value="Genomic_DNA"/>
</dbReference>
<name>A0ABT3WX25_9BACL</name>
<dbReference type="InterPro" id="IPR011008">
    <property type="entry name" value="Dimeric_a/b-barrel"/>
</dbReference>
<comment type="caution">
    <text evidence="2">The sequence shown here is derived from an EMBL/GenBank/DDBJ whole genome shotgun (WGS) entry which is preliminary data.</text>
</comment>
<sequence length="109" mass="13395">MIYEHRTYTCEPGARDKLRDRFDRHAKHLFRRHNIRVIAFYENLQHETGEFVYICEFENEEAMERSWENFSSDPEWIECKRITQQDGPLIREIDSKVLVASEFFPFRYE</sequence>
<organism evidence="2 3">
    <name type="scientific">Tumebacillus lacus</name>
    <dbReference type="NCBI Taxonomy" id="2995335"/>
    <lineage>
        <taxon>Bacteria</taxon>
        <taxon>Bacillati</taxon>
        <taxon>Bacillota</taxon>
        <taxon>Bacilli</taxon>
        <taxon>Bacillales</taxon>
        <taxon>Alicyclobacillaceae</taxon>
        <taxon>Tumebacillus</taxon>
    </lineage>
</organism>
<gene>
    <name evidence="2" type="ORF">OS242_04545</name>
</gene>
<evidence type="ECO:0000313" key="3">
    <source>
        <dbReference type="Proteomes" id="UP001208017"/>
    </source>
</evidence>
<evidence type="ECO:0000259" key="1">
    <source>
        <dbReference type="Pfam" id="PF07978"/>
    </source>
</evidence>
<protein>
    <submittedName>
        <fullName evidence="2">NIPSNAP family protein</fullName>
    </submittedName>
</protein>
<dbReference type="InterPro" id="IPR012577">
    <property type="entry name" value="NIPSNAP"/>
</dbReference>
<evidence type="ECO:0000313" key="2">
    <source>
        <dbReference type="EMBL" id="MCX7569220.1"/>
    </source>
</evidence>
<dbReference type="RefSeq" id="WP_267150471.1">
    <property type="nucleotide sequence ID" value="NZ_JAPMLT010000002.1"/>
</dbReference>
<proteinExistence type="predicted"/>